<dbReference type="RefSeq" id="WP_105338983.1">
    <property type="nucleotide sequence ID" value="NZ_PUHZ01000025.1"/>
</dbReference>
<dbReference type="PROSITE" id="PS51257">
    <property type="entry name" value="PROKAR_LIPOPROTEIN"/>
    <property type="match status" value="1"/>
</dbReference>
<proteinExistence type="predicted"/>
<organism evidence="1 2">
    <name type="scientific">Blastopirellula marina</name>
    <dbReference type="NCBI Taxonomy" id="124"/>
    <lineage>
        <taxon>Bacteria</taxon>
        <taxon>Pseudomonadati</taxon>
        <taxon>Planctomycetota</taxon>
        <taxon>Planctomycetia</taxon>
        <taxon>Pirellulales</taxon>
        <taxon>Pirellulaceae</taxon>
        <taxon>Blastopirellula</taxon>
    </lineage>
</organism>
<evidence type="ECO:0000313" key="1">
    <source>
        <dbReference type="EMBL" id="PQO42404.1"/>
    </source>
</evidence>
<sequence length="261" mass="27610">MVYRHIVAGFVGLFACLIGADVCPAALITYAPASIQSETPFTFTGDSQSQIHTLTLPTLAPEVGTIDVISIYQKHVLTTDARSTATGGIDLGGGYIGNWVWNVQSSYSIQGAGVSVSNTETLRRFGNFTDPTIQHSAQVLIDQVLVETTQSFAAPSGFTGGGVTQISIDYGHTTAFPPLPATPAGFTWDIFETVTGAGIQQRMTSTYVVQYEFTPTSVTVVPEPSGAVSMAACLMMSVLSVGAFRNTRFGFGLTQTAEENV</sequence>
<protein>
    <submittedName>
        <fullName evidence="1">Uncharacterized protein</fullName>
    </submittedName>
</protein>
<gene>
    <name evidence="1" type="ORF">C5Y93_29175</name>
</gene>
<name>A0A2S8GE87_9BACT</name>
<dbReference type="AlphaFoldDB" id="A0A2S8GE87"/>
<reference evidence="1 2" key="1">
    <citation type="submission" date="2018-02" db="EMBL/GenBank/DDBJ databases">
        <title>Comparative genomes isolates from brazilian mangrove.</title>
        <authorList>
            <person name="Araujo J.E."/>
            <person name="Taketani R.G."/>
            <person name="Silva M.C.P."/>
            <person name="Loureco M.V."/>
            <person name="Andreote F.D."/>
        </authorList>
    </citation>
    <scope>NUCLEOTIDE SEQUENCE [LARGE SCALE GENOMIC DNA]</scope>
    <source>
        <strain evidence="1 2">Nap-Phe MGV</strain>
    </source>
</reference>
<accession>A0A2S8GE87</accession>
<evidence type="ECO:0000313" key="2">
    <source>
        <dbReference type="Proteomes" id="UP000237819"/>
    </source>
</evidence>
<dbReference type="Proteomes" id="UP000237819">
    <property type="component" value="Unassembled WGS sequence"/>
</dbReference>
<comment type="caution">
    <text evidence="1">The sequence shown here is derived from an EMBL/GenBank/DDBJ whole genome shotgun (WGS) entry which is preliminary data.</text>
</comment>
<dbReference type="EMBL" id="PUHZ01000025">
    <property type="protein sequence ID" value="PQO42404.1"/>
    <property type="molecule type" value="Genomic_DNA"/>
</dbReference>